<keyword evidence="1" id="KW-0812">Transmembrane</keyword>
<sequence>MATFKKIFTIISYIVTILLIVYIIYEAIPKRTVSPAIDGVRFEMVTTETLFTRTSETTDSENNQIKAVYEKLPRKFHLYVNGEEVPLDGETQEN</sequence>
<dbReference type="Proteomes" id="UP001198220">
    <property type="component" value="Unassembled WGS sequence"/>
</dbReference>
<name>A0AAE3ADJ4_9FIRM</name>
<organism evidence="2 3">
    <name type="scientific">Hominiventricola filiformis</name>
    <dbReference type="NCBI Taxonomy" id="2885352"/>
    <lineage>
        <taxon>Bacteria</taxon>
        <taxon>Bacillati</taxon>
        <taxon>Bacillota</taxon>
        <taxon>Clostridia</taxon>
        <taxon>Lachnospirales</taxon>
        <taxon>Lachnospiraceae</taxon>
        <taxon>Hominiventricola</taxon>
    </lineage>
</organism>
<reference evidence="2 3" key="1">
    <citation type="submission" date="2021-10" db="EMBL/GenBank/DDBJ databases">
        <title>Anaerobic single-cell dispensing facilitates the cultivation of human gut bacteria.</title>
        <authorList>
            <person name="Afrizal A."/>
        </authorList>
    </citation>
    <scope>NUCLEOTIDE SEQUENCE [LARGE SCALE GENOMIC DNA]</scope>
    <source>
        <strain evidence="2 3">CLA-AA-H276</strain>
    </source>
</reference>
<keyword evidence="3" id="KW-1185">Reference proteome</keyword>
<evidence type="ECO:0000313" key="3">
    <source>
        <dbReference type="Proteomes" id="UP001198220"/>
    </source>
</evidence>
<dbReference type="RefSeq" id="WP_118771685.1">
    <property type="nucleotide sequence ID" value="NZ_JAJEPS010000032.1"/>
</dbReference>
<evidence type="ECO:0000256" key="1">
    <source>
        <dbReference type="SAM" id="Phobius"/>
    </source>
</evidence>
<feature type="transmembrane region" description="Helical" evidence="1">
    <location>
        <begin position="7"/>
        <end position="25"/>
    </location>
</feature>
<accession>A0AAE3ADJ4</accession>
<evidence type="ECO:0000313" key="2">
    <source>
        <dbReference type="EMBL" id="MCC2127785.1"/>
    </source>
</evidence>
<comment type="caution">
    <text evidence="2">The sequence shown here is derived from an EMBL/GenBank/DDBJ whole genome shotgun (WGS) entry which is preliminary data.</text>
</comment>
<gene>
    <name evidence="2" type="ORF">LKD36_16720</name>
</gene>
<proteinExistence type="predicted"/>
<keyword evidence="1" id="KW-0472">Membrane</keyword>
<dbReference type="AlphaFoldDB" id="A0AAE3ADJ4"/>
<protein>
    <submittedName>
        <fullName evidence="2">Uncharacterized protein</fullName>
    </submittedName>
</protein>
<dbReference type="EMBL" id="JAJEPS010000032">
    <property type="protein sequence ID" value="MCC2127785.1"/>
    <property type="molecule type" value="Genomic_DNA"/>
</dbReference>
<keyword evidence="1" id="KW-1133">Transmembrane helix</keyword>